<dbReference type="InterPro" id="IPR050892">
    <property type="entry name" value="ADP-ribose_metab_enzymes"/>
</dbReference>
<sequence>MIEITSGDILKDEAEALVNTVNCVGVMGRGIALQFKNAWPDNFKAYTAACIRNAVQPGCMFVFETGQLTNPRFIVNFPTKRHWRGNSRMEDIESGLAALVAEIQARGIRSIAIPPLGSGLGGLNWNEVRSVIEKHLTPLADLSVRIYEPKGAPQADKMHHSRKAPTMTPGRAALVKLVSRYIQGLLDPTISLLEVHKLMYFIQVAGEPLRLQYIKGPYGPYAENLRHVLRTVEGHLLSGYADGGDAPDKPLTLVPGAVEDANAFLESHPDTRGRFERVDALVEGFETAFGLELLATVHWIAQHDSEVHTHEDVVAKTYAWNDHKRQFSPRQIGIALQVLAEKGWIHETAL</sequence>
<dbReference type="RefSeq" id="WP_022775665.1">
    <property type="nucleotide sequence ID" value="NC_022576.1"/>
</dbReference>
<dbReference type="InterPro" id="IPR043472">
    <property type="entry name" value="Macro_dom-like"/>
</dbReference>
<dbReference type="PANTHER" id="PTHR12521:SF0">
    <property type="entry name" value="ADP-RIBOSE GLYCOHYDROLASE OARD1"/>
    <property type="match status" value="1"/>
</dbReference>
<dbReference type="GO" id="GO:0140291">
    <property type="term" value="P:peptidyl-glutamate ADP-deribosylation"/>
    <property type="evidence" value="ECO:0007669"/>
    <property type="project" value="TreeGrafter"/>
</dbReference>
<dbReference type="PATRIC" id="fig|946483.4.peg.2257"/>
<comment type="catalytic activity">
    <reaction evidence="1">
        <text>an N-(ADP-alpha-D-ribosyl)-thymidine in DNA + H2O = a thymidine in DNA + ADP-D-ribose</text>
        <dbReference type="Rhea" id="RHEA:71655"/>
        <dbReference type="Rhea" id="RHEA-COMP:13556"/>
        <dbReference type="Rhea" id="RHEA-COMP:18051"/>
        <dbReference type="ChEBI" id="CHEBI:15377"/>
        <dbReference type="ChEBI" id="CHEBI:57967"/>
        <dbReference type="ChEBI" id="CHEBI:137386"/>
        <dbReference type="ChEBI" id="CHEBI:191199"/>
    </reaction>
    <physiologicalReaction direction="left-to-right" evidence="1">
        <dbReference type="Rhea" id="RHEA:71656"/>
    </physiologicalReaction>
</comment>
<dbReference type="CDD" id="cd02901">
    <property type="entry name" value="Macro_Poa1p-like"/>
    <property type="match status" value="1"/>
</dbReference>
<gene>
    <name evidence="3" type="ORF">Cenrod_2238</name>
</gene>
<dbReference type="PROSITE" id="PS51154">
    <property type="entry name" value="MACRO"/>
    <property type="match status" value="1"/>
</dbReference>
<dbReference type="AlphaFoldDB" id="U5NDI6"/>
<dbReference type="KEGG" id="cbx:Cenrod_2238"/>
<dbReference type="PANTHER" id="PTHR12521">
    <property type="entry name" value="PROTEIN C6ORF130"/>
    <property type="match status" value="1"/>
</dbReference>
<evidence type="ECO:0000313" key="3">
    <source>
        <dbReference type="EMBL" id="AGX88303.1"/>
    </source>
</evidence>
<proteinExistence type="predicted"/>
<evidence type="ECO:0000259" key="2">
    <source>
        <dbReference type="PROSITE" id="PS51154"/>
    </source>
</evidence>
<dbReference type="HOGENOM" id="CLU_049707_0_0_4"/>
<dbReference type="Pfam" id="PF01661">
    <property type="entry name" value="Macro"/>
    <property type="match status" value="1"/>
</dbReference>
<dbReference type="EMBL" id="CP004885">
    <property type="protein sequence ID" value="AGX88303.1"/>
    <property type="molecule type" value="Genomic_DNA"/>
</dbReference>
<evidence type="ECO:0000313" key="4">
    <source>
        <dbReference type="Proteomes" id="UP000017184"/>
    </source>
</evidence>
<dbReference type="SUPFAM" id="SSF52949">
    <property type="entry name" value="Macro domain-like"/>
    <property type="match status" value="1"/>
</dbReference>
<dbReference type="eggNOG" id="COG2110">
    <property type="taxonomic scope" value="Bacteria"/>
</dbReference>
<organism evidence="3 4">
    <name type="scientific">Candidatus Symbiobacter mobilis CR</name>
    <dbReference type="NCBI Taxonomy" id="946483"/>
    <lineage>
        <taxon>Bacteria</taxon>
        <taxon>Pseudomonadati</taxon>
        <taxon>Pseudomonadota</taxon>
        <taxon>Betaproteobacteria</taxon>
        <taxon>Burkholderiales</taxon>
        <taxon>Comamonadaceae</taxon>
    </lineage>
</organism>
<dbReference type="OrthoDB" id="9780211at2"/>
<dbReference type="STRING" id="946483.Cenrod_2238"/>
<protein>
    <submittedName>
        <fullName evidence="3">Phosphatase-like protein</fullName>
    </submittedName>
</protein>
<dbReference type="InterPro" id="IPR002589">
    <property type="entry name" value="Macro_dom"/>
</dbReference>
<evidence type="ECO:0000256" key="1">
    <source>
        <dbReference type="ARBA" id="ARBA00035885"/>
    </source>
</evidence>
<keyword evidence="4" id="KW-1185">Reference proteome</keyword>
<reference evidence="3 4" key="1">
    <citation type="journal article" date="2013" name="Genome Biol.">
        <title>Genomic analysis reveals key aspects of prokaryotic symbiosis in the phototrophic consortium "Chlorochromatium aggregatum".</title>
        <authorList>
            <person name="Liu Z."/>
            <person name="Muller J."/>
            <person name="Li T."/>
            <person name="Alvey R.M."/>
            <person name="Vogl K."/>
            <person name="Frigaard N.U."/>
            <person name="Rockwell N.C."/>
            <person name="Boyd E.S."/>
            <person name="Tomsho L.P."/>
            <person name="Schuster S.C."/>
            <person name="Henke P."/>
            <person name="Rohde M."/>
            <person name="Overmann J."/>
            <person name="Bryant D.A."/>
        </authorList>
    </citation>
    <scope>NUCLEOTIDE SEQUENCE [LARGE SCALE GENOMIC DNA]</scope>
    <source>
        <strain evidence="3">CR</strain>
    </source>
</reference>
<feature type="domain" description="Macro" evidence="2">
    <location>
        <begin position="1"/>
        <end position="155"/>
    </location>
</feature>
<name>U5NDI6_9BURK</name>
<dbReference type="Gene3D" id="3.40.220.10">
    <property type="entry name" value="Leucine Aminopeptidase, subunit E, domain 1"/>
    <property type="match status" value="1"/>
</dbReference>
<dbReference type="Proteomes" id="UP000017184">
    <property type="component" value="Chromosome"/>
</dbReference>
<dbReference type="SMART" id="SM00506">
    <property type="entry name" value="A1pp"/>
    <property type="match status" value="1"/>
</dbReference>
<accession>U5NDI6</accession>